<reference evidence="3 4" key="1">
    <citation type="submission" date="2018-04" db="EMBL/GenBank/DDBJ databases">
        <title>Genomic Encyclopedia of Archaeal and Bacterial Type Strains, Phase II (KMG-II): from individual species to whole genera.</title>
        <authorList>
            <person name="Goeker M."/>
        </authorList>
    </citation>
    <scope>NUCLEOTIDE SEQUENCE [LARGE SCALE GENOMIC DNA]</scope>
    <source>
        <strain evidence="3 4">DSM 45169</strain>
    </source>
</reference>
<dbReference type="OrthoDB" id="2350973at2"/>
<comment type="caution">
    <text evidence="3">The sequence shown here is derived from an EMBL/GenBank/DDBJ whole genome shotgun (WGS) entry which is preliminary data.</text>
</comment>
<dbReference type="EMBL" id="PZZP01000002">
    <property type="protein sequence ID" value="PTM56404.1"/>
    <property type="molecule type" value="Genomic_DNA"/>
</dbReference>
<evidence type="ECO:0000259" key="2">
    <source>
        <dbReference type="Pfam" id="PF22339"/>
    </source>
</evidence>
<dbReference type="Pfam" id="PF22339">
    <property type="entry name" value="YgxA-like_sub_bind"/>
    <property type="match status" value="1"/>
</dbReference>
<dbReference type="RefSeq" id="WP_107727752.1">
    <property type="nucleotide sequence ID" value="NZ_PZZP01000002.1"/>
</dbReference>
<sequence>MREQIYPELKKEIELNSNAVGALIIPSPPAHLTAVEPVDLLLFVLVRKTPQQATVYHYRSWRIKTVWVSWSCAFASIINGERGDYVEWILHGEILYDPERKVEELATIVQRFPTEYRSKKMCIELCSLLEGYQRSRWHLKLGEVMDAYLSIQETLKRWGRLAVMEAGEFPRQDLWNQIRRLQPGIYKWYQELASGGESPEQRIRLVLLAVEYAVISKLEWYGRYILNLLQQQKEMWSLGELNEQFDAENISIDLSLLMEEMVKRSLVEEITLQQEMLTEKRYRLVVADVRGVKEL</sequence>
<organism evidence="3 4">
    <name type="scientific">Desmospora activa DSM 45169</name>
    <dbReference type="NCBI Taxonomy" id="1121389"/>
    <lineage>
        <taxon>Bacteria</taxon>
        <taxon>Bacillati</taxon>
        <taxon>Bacillota</taxon>
        <taxon>Bacilli</taxon>
        <taxon>Bacillales</taxon>
        <taxon>Thermoactinomycetaceae</taxon>
        <taxon>Desmospora</taxon>
    </lineage>
</organism>
<protein>
    <submittedName>
        <fullName evidence="3">Nucleotidyltransferase-like protein</fullName>
    </submittedName>
</protein>
<evidence type="ECO:0000313" key="3">
    <source>
        <dbReference type="EMBL" id="PTM56404.1"/>
    </source>
</evidence>
<keyword evidence="4" id="KW-1185">Reference proteome</keyword>
<dbReference type="InterPro" id="IPR029348">
    <property type="entry name" value="NTF-like"/>
</dbReference>
<proteinExistence type="predicted"/>
<keyword evidence="3" id="KW-0808">Transferase</keyword>
<evidence type="ECO:0000259" key="1">
    <source>
        <dbReference type="Pfam" id="PF14540"/>
    </source>
</evidence>
<gene>
    <name evidence="3" type="ORF">C8J48_2725</name>
</gene>
<dbReference type="AlphaFoldDB" id="A0A2T4Z3D4"/>
<dbReference type="GO" id="GO:0016740">
    <property type="term" value="F:transferase activity"/>
    <property type="evidence" value="ECO:0007669"/>
    <property type="project" value="UniProtKB-KW"/>
</dbReference>
<dbReference type="Gene3D" id="3.30.460.10">
    <property type="entry name" value="Beta Polymerase, domain 2"/>
    <property type="match status" value="1"/>
</dbReference>
<dbReference type="InterPro" id="IPR054515">
    <property type="entry name" value="YgxA-like_substrate-bd"/>
</dbReference>
<dbReference type="Proteomes" id="UP000241639">
    <property type="component" value="Unassembled WGS sequence"/>
</dbReference>
<feature type="domain" description="Nucleotidyltransferase-like" evidence="1">
    <location>
        <begin position="4"/>
        <end position="117"/>
    </location>
</feature>
<evidence type="ECO:0000313" key="4">
    <source>
        <dbReference type="Proteomes" id="UP000241639"/>
    </source>
</evidence>
<accession>A0A2T4Z3D4</accession>
<dbReference type="Pfam" id="PF14540">
    <property type="entry name" value="NTF-like"/>
    <property type="match status" value="1"/>
</dbReference>
<dbReference type="InterPro" id="IPR043519">
    <property type="entry name" value="NT_sf"/>
</dbReference>
<feature type="domain" description="YgxA-like substrate binding" evidence="2">
    <location>
        <begin position="119"/>
        <end position="217"/>
    </location>
</feature>
<dbReference type="Gene3D" id="1.20.120.330">
    <property type="entry name" value="Nucleotidyltransferases domain 2"/>
    <property type="match status" value="1"/>
</dbReference>
<name>A0A2T4Z3D4_9BACL</name>